<dbReference type="EMBL" id="JBBHJZ010000005">
    <property type="protein sequence ID" value="MEJ5979130.1"/>
    <property type="molecule type" value="Genomic_DNA"/>
</dbReference>
<organism evidence="3 4">
    <name type="scientific">Novosphingobium anseongense</name>
    <dbReference type="NCBI Taxonomy" id="3133436"/>
    <lineage>
        <taxon>Bacteria</taxon>
        <taxon>Pseudomonadati</taxon>
        <taxon>Pseudomonadota</taxon>
        <taxon>Alphaproteobacteria</taxon>
        <taxon>Sphingomonadales</taxon>
        <taxon>Sphingomonadaceae</taxon>
        <taxon>Novosphingobium</taxon>
    </lineage>
</organism>
<evidence type="ECO:0000259" key="2">
    <source>
        <dbReference type="Pfam" id="PF10502"/>
    </source>
</evidence>
<proteinExistence type="predicted"/>
<feature type="domain" description="Peptidase S26" evidence="2">
    <location>
        <begin position="30"/>
        <end position="183"/>
    </location>
</feature>
<keyword evidence="1" id="KW-1133">Transmembrane helix</keyword>
<accession>A0ABU8S1F8</accession>
<keyword evidence="1" id="KW-0472">Membrane</keyword>
<keyword evidence="4" id="KW-1185">Reference proteome</keyword>
<dbReference type="SUPFAM" id="SSF51306">
    <property type="entry name" value="LexA/Signal peptidase"/>
    <property type="match status" value="1"/>
</dbReference>
<feature type="transmembrane region" description="Helical" evidence="1">
    <location>
        <begin position="24"/>
        <end position="43"/>
    </location>
</feature>
<evidence type="ECO:0000313" key="4">
    <source>
        <dbReference type="Proteomes" id="UP001361239"/>
    </source>
</evidence>
<protein>
    <submittedName>
        <fullName evidence="3">S26 family signal peptidase</fullName>
    </submittedName>
</protein>
<keyword evidence="1" id="KW-0812">Transmembrane</keyword>
<dbReference type="Gene3D" id="2.10.109.10">
    <property type="entry name" value="Umud Fragment, subunit A"/>
    <property type="match status" value="1"/>
</dbReference>
<evidence type="ECO:0000313" key="3">
    <source>
        <dbReference type="EMBL" id="MEJ5979130.1"/>
    </source>
</evidence>
<evidence type="ECO:0000256" key="1">
    <source>
        <dbReference type="SAM" id="Phobius"/>
    </source>
</evidence>
<dbReference type="Proteomes" id="UP001361239">
    <property type="component" value="Unassembled WGS sequence"/>
</dbReference>
<gene>
    <name evidence="3" type="ORF">WG901_20930</name>
</gene>
<dbReference type="InterPro" id="IPR036286">
    <property type="entry name" value="LexA/Signal_pep-like_sf"/>
</dbReference>
<sequence length="185" mass="19651">MRDLITGKLVAIPPLGSRVPRPRWHLAAAAGVIGVAACLFTLAPRIPLLLWNGSASMPIGLYALDPGGGIGRGAIAVAEFPVPALELAASRGYLPHGVPAIKRVVAVTGDLVCSRSQQIFVNGRLVATAQSVDGWGRSLEAWHGCRRLGDEVLLLGDARRSFDGRYFGPIGTGRVKGSARLLWRW</sequence>
<dbReference type="InterPro" id="IPR019533">
    <property type="entry name" value="Peptidase_S26"/>
</dbReference>
<dbReference type="RefSeq" id="WP_339589065.1">
    <property type="nucleotide sequence ID" value="NZ_JBBHJZ010000005.1"/>
</dbReference>
<comment type="caution">
    <text evidence="3">The sequence shown here is derived from an EMBL/GenBank/DDBJ whole genome shotgun (WGS) entry which is preliminary data.</text>
</comment>
<name>A0ABU8S1F8_9SPHN</name>
<dbReference type="Pfam" id="PF10502">
    <property type="entry name" value="Peptidase_S26"/>
    <property type="match status" value="1"/>
</dbReference>
<reference evidence="3 4" key="1">
    <citation type="submission" date="2024-03" db="EMBL/GenBank/DDBJ databases">
        <authorList>
            <person name="Jo J.-H."/>
        </authorList>
    </citation>
    <scope>NUCLEOTIDE SEQUENCE [LARGE SCALE GENOMIC DNA]</scope>
    <source>
        <strain evidence="3 4">PS1R-30</strain>
    </source>
</reference>